<dbReference type="Gene3D" id="2.40.10.220">
    <property type="entry name" value="predicted glycosyltransferase like domains"/>
    <property type="match status" value="1"/>
</dbReference>
<dbReference type="InterPro" id="IPR001633">
    <property type="entry name" value="EAL_dom"/>
</dbReference>
<dbReference type="InterPro" id="IPR029787">
    <property type="entry name" value="Nucleotide_cyclase"/>
</dbReference>
<dbReference type="PROSITE" id="PS50883">
    <property type="entry name" value="EAL"/>
    <property type="match status" value="1"/>
</dbReference>
<dbReference type="GO" id="GO:0035438">
    <property type="term" value="F:cyclic-di-GMP binding"/>
    <property type="evidence" value="ECO:0007669"/>
    <property type="project" value="InterPro"/>
</dbReference>
<feature type="domain" description="PAS" evidence="1">
    <location>
        <begin position="18"/>
        <end position="88"/>
    </location>
</feature>
<keyword evidence="5" id="KW-1185">Reference proteome</keyword>
<dbReference type="SMART" id="SM00091">
    <property type="entry name" value="PAS"/>
    <property type="match status" value="1"/>
</dbReference>
<dbReference type="Pfam" id="PF08447">
    <property type="entry name" value="PAS_3"/>
    <property type="match status" value="1"/>
</dbReference>
<dbReference type="InterPro" id="IPR035919">
    <property type="entry name" value="EAL_sf"/>
</dbReference>
<dbReference type="SUPFAM" id="SSF55785">
    <property type="entry name" value="PYP-like sensor domain (PAS domain)"/>
    <property type="match status" value="1"/>
</dbReference>
<sequence length="693" mass="79255">MIKDNKKLNKEIETRKVQSDILDKIMRNMTELIIIINLNGIIEYASPSFGQFLKINIDSIIQTPLIKFIHFDDRFKFQDVISKSLKDGDEIYEKYRMVNQKNETFWFDYKITPFEEEGEIKVIVSGTDSTSFLNLQKRVEYQESHDTLTGLKNRNVLEESLQQSPLRSHYGKILSYFVLDLDGFKMINDTKGEEFGSEVLRAVAERLKRFAEDFNGEVYRLEADEFLLEALVGNELELQNIAALLLDTFNIPFEISGEWININISIGISSSNKGKGNGLLSEAESALKQSKQNGKNTYTLYIPSMDVGSYKTFTLQNDIHEALQKDDQLFLNFQPKVNGRNGEVLSAEVLLRWNHPYWGTISPGEFFPIIEEKGLSSEVDFWVFDKVLKTLNDWNSKGVDYPLISINISAINLNNDNIAEELLKRIKNYRIPTSKIELELTETALINDKAVSVIKVLRESGLRIAIDDFGTGYSTLSYLKKISFDTLKIDKLFISDLDESLVTKALLRSMITLGEELNIDVIAEGVETLDILNNYLDVGGNQVQGFLFSKPLKEIEFIKVLKKGKLQKNIGFKVERRKEFRLPLNPSITAMMTITNIKGESVTLGQKGVEIKNIGPGGLNFKSDLLFPVKGKYILKFHIELKKKNIVVEGRVVWKKENLIENNYNYGVQFTMDEIEKEKFISTLNHLQVNNKI</sequence>
<dbReference type="PROSITE" id="PS50112">
    <property type="entry name" value="PAS"/>
    <property type="match status" value="1"/>
</dbReference>
<protein>
    <submittedName>
        <fullName evidence="4">EAL domain-containing protein</fullName>
    </submittedName>
</protein>
<dbReference type="CDD" id="cd01948">
    <property type="entry name" value="EAL"/>
    <property type="match status" value="1"/>
</dbReference>
<feature type="domain" description="GGDEF" evidence="3">
    <location>
        <begin position="172"/>
        <end position="303"/>
    </location>
</feature>
<comment type="caution">
    <text evidence="4">The sequence shown here is derived from an EMBL/GenBank/DDBJ whole genome shotgun (WGS) entry which is preliminary data.</text>
</comment>
<dbReference type="Pfam" id="PF00990">
    <property type="entry name" value="GGDEF"/>
    <property type="match status" value="1"/>
</dbReference>
<dbReference type="InterPro" id="IPR009875">
    <property type="entry name" value="PilZ_domain"/>
</dbReference>
<dbReference type="InterPro" id="IPR013655">
    <property type="entry name" value="PAS_fold_3"/>
</dbReference>
<dbReference type="Gene3D" id="3.30.450.20">
    <property type="entry name" value="PAS domain"/>
    <property type="match status" value="1"/>
</dbReference>
<dbReference type="PROSITE" id="PS50887">
    <property type="entry name" value="GGDEF"/>
    <property type="match status" value="1"/>
</dbReference>
<evidence type="ECO:0000259" key="1">
    <source>
        <dbReference type="PROSITE" id="PS50112"/>
    </source>
</evidence>
<dbReference type="Proteomes" id="UP000614490">
    <property type="component" value="Unassembled WGS sequence"/>
</dbReference>
<organism evidence="4 5">
    <name type="scientific">Halobacillus yeomjeoni</name>
    <dbReference type="NCBI Taxonomy" id="311194"/>
    <lineage>
        <taxon>Bacteria</taxon>
        <taxon>Bacillati</taxon>
        <taxon>Bacillota</taxon>
        <taxon>Bacilli</taxon>
        <taxon>Bacillales</taxon>
        <taxon>Bacillaceae</taxon>
        <taxon>Halobacillus</taxon>
    </lineage>
</organism>
<dbReference type="CDD" id="cd00130">
    <property type="entry name" value="PAS"/>
    <property type="match status" value="1"/>
</dbReference>
<dbReference type="InterPro" id="IPR052155">
    <property type="entry name" value="Biofilm_reg_signaling"/>
</dbReference>
<dbReference type="Gene3D" id="3.20.20.450">
    <property type="entry name" value="EAL domain"/>
    <property type="match status" value="1"/>
</dbReference>
<evidence type="ECO:0000313" key="5">
    <source>
        <dbReference type="Proteomes" id="UP000614490"/>
    </source>
</evidence>
<reference evidence="4 5" key="1">
    <citation type="journal article" date="2005" name="Int. J. Syst. Evol. Microbiol.">
        <title>Halobacillus yeomjeoni sp. nov., isolated from a marine solar saltern in Korea.</title>
        <authorList>
            <person name="Yoon J.H."/>
            <person name="Kang S.J."/>
            <person name="Lee C.H."/>
            <person name="Oh H.W."/>
            <person name="Oh T.K."/>
        </authorList>
    </citation>
    <scope>NUCLEOTIDE SEQUENCE [LARGE SCALE GENOMIC DNA]</scope>
    <source>
        <strain evidence="4 5">KCTC 3957</strain>
    </source>
</reference>
<dbReference type="RefSeq" id="WP_197316404.1">
    <property type="nucleotide sequence ID" value="NZ_JADZSC010000001.1"/>
</dbReference>
<dbReference type="CDD" id="cd01949">
    <property type="entry name" value="GGDEF"/>
    <property type="match status" value="1"/>
</dbReference>
<dbReference type="NCBIfam" id="TIGR00229">
    <property type="entry name" value="sensory_box"/>
    <property type="match status" value="1"/>
</dbReference>
<dbReference type="InterPro" id="IPR000014">
    <property type="entry name" value="PAS"/>
</dbReference>
<evidence type="ECO:0000313" key="4">
    <source>
        <dbReference type="EMBL" id="MBH0229816.1"/>
    </source>
</evidence>
<dbReference type="SUPFAM" id="SSF141868">
    <property type="entry name" value="EAL domain-like"/>
    <property type="match status" value="1"/>
</dbReference>
<dbReference type="SUPFAM" id="SSF55073">
    <property type="entry name" value="Nucleotide cyclase"/>
    <property type="match status" value="1"/>
</dbReference>
<dbReference type="Pfam" id="PF00563">
    <property type="entry name" value="EAL"/>
    <property type="match status" value="1"/>
</dbReference>
<evidence type="ECO:0000259" key="2">
    <source>
        <dbReference type="PROSITE" id="PS50883"/>
    </source>
</evidence>
<accession>A0A931MUY7</accession>
<dbReference type="AlphaFoldDB" id="A0A931MUY7"/>
<dbReference type="EMBL" id="JADZSC010000001">
    <property type="protein sequence ID" value="MBH0229816.1"/>
    <property type="molecule type" value="Genomic_DNA"/>
</dbReference>
<dbReference type="InterPro" id="IPR043128">
    <property type="entry name" value="Rev_trsase/Diguanyl_cyclase"/>
</dbReference>
<dbReference type="Gene3D" id="3.30.70.270">
    <property type="match status" value="1"/>
</dbReference>
<proteinExistence type="predicted"/>
<feature type="domain" description="EAL" evidence="2">
    <location>
        <begin position="312"/>
        <end position="565"/>
    </location>
</feature>
<dbReference type="InterPro" id="IPR035965">
    <property type="entry name" value="PAS-like_dom_sf"/>
</dbReference>
<dbReference type="PANTHER" id="PTHR44757">
    <property type="entry name" value="DIGUANYLATE CYCLASE DGCP"/>
    <property type="match status" value="1"/>
</dbReference>
<dbReference type="SMART" id="SM00052">
    <property type="entry name" value="EAL"/>
    <property type="match status" value="1"/>
</dbReference>
<dbReference type="NCBIfam" id="TIGR00254">
    <property type="entry name" value="GGDEF"/>
    <property type="match status" value="1"/>
</dbReference>
<evidence type="ECO:0000259" key="3">
    <source>
        <dbReference type="PROSITE" id="PS50887"/>
    </source>
</evidence>
<name>A0A931MUY7_9BACI</name>
<gene>
    <name evidence="4" type="ORF">H0267_06250</name>
</gene>
<dbReference type="SMART" id="SM00267">
    <property type="entry name" value="GGDEF"/>
    <property type="match status" value="1"/>
</dbReference>
<dbReference type="InterPro" id="IPR000160">
    <property type="entry name" value="GGDEF_dom"/>
</dbReference>
<dbReference type="Pfam" id="PF07238">
    <property type="entry name" value="PilZ"/>
    <property type="match status" value="1"/>
</dbReference>
<dbReference type="PANTHER" id="PTHR44757:SF2">
    <property type="entry name" value="BIOFILM ARCHITECTURE MAINTENANCE PROTEIN MBAA"/>
    <property type="match status" value="1"/>
</dbReference>